<proteinExistence type="predicted"/>
<protein>
    <submittedName>
        <fullName evidence="2">Uncharacterized protein</fullName>
    </submittedName>
</protein>
<dbReference type="AlphaFoldDB" id="A0A5C6LTF2"/>
<feature type="compositionally biased region" description="Acidic residues" evidence="1">
    <location>
        <begin position="51"/>
        <end position="78"/>
    </location>
</feature>
<dbReference type="EMBL" id="VOHS01000024">
    <property type="protein sequence ID" value="TWV98745.1"/>
    <property type="molecule type" value="Genomic_DNA"/>
</dbReference>
<gene>
    <name evidence="2" type="ORF">FEF09_20170</name>
</gene>
<dbReference type="RefSeq" id="WP_146306773.1">
    <property type="nucleotide sequence ID" value="NZ_VOHS01000024.1"/>
</dbReference>
<keyword evidence="3" id="KW-1185">Reference proteome</keyword>
<accession>A0A5C6LTF2</accession>
<dbReference type="OrthoDB" id="9981575at2"/>
<evidence type="ECO:0000313" key="3">
    <source>
        <dbReference type="Proteomes" id="UP000318815"/>
    </source>
</evidence>
<organism evidence="2 3">
    <name type="scientific">Chitinophaga pinensis</name>
    <dbReference type="NCBI Taxonomy" id="79329"/>
    <lineage>
        <taxon>Bacteria</taxon>
        <taxon>Pseudomonadati</taxon>
        <taxon>Bacteroidota</taxon>
        <taxon>Chitinophagia</taxon>
        <taxon>Chitinophagales</taxon>
        <taxon>Chitinophagaceae</taxon>
        <taxon>Chitinophaga</taxon>
    </lineage>
</organism>
<dbReference type="Proteomes" id="UP000318815">
    <property type="component" value="Unassembled WGS sequence"/>
</dbReference>
<feature type="compositionally biased region" description="Basic and acidic residues" evidence="1">
    <location>
        <begin position="38"/>
        <end position="50"/>
    </location>
</feature>
<comment type="caution">
    <text evidence="2">The sequence shown here is derived from an EMBL/GenBank/DDBJ whole genome shotgun (WGS) entry which is preliminary data.</text>
</comment>
<evidence type="ECO:0000313" key="2">
    <source>
        <dbReference type="EMBL" id="TWV98745.1"/>
    </source>
</evidence>
<evidence type="ECO:0000256" key="1">
    <source>
        <dbReference type="SAM" id="MobiDB-lite"/>
    </source>
</evidence>
<sequence length="91" mass="10184">MQSVENIQLPDDNKDPLNANLAEDQQDDANDINQGGLKADDVNDVDRDVDLEGDEDDELDDTPELDEEDLEDNDLSTDDADKVQWEPPKNS</sequence>
<name>A0A5C6LTF2_9BACT</name>
<reference evidence="2 3" key="1">
    <citation type="submission" date="2019-08" db="EMBL/GenBank/DDBJ databases">
        <title>Whole genome sequencing of chitin degrading bacteria Chitinophaga pinensis YS16.</title>
        <authorList>
            <person name="Singh R.P."/>
            <person name="Manchanda G."/>
            <person name="Maurya I.K."/>
            <person name="Joshi N.K."/>
            <person name="Srivastava A.K."/>
        </authorList>
    </citation>
    <scope>NUCLEOTIDE SEQUENCE [LARGE SCALE GENOMIC DNA]</scope>
    <source>
        <strain evidence="2 3">YS-16</strain>
    </source>
</reference>
<feature type="region of interest" description="Disordered" evidence="1">
    <location>
        <begin position="1"/>
        <end position="91"/>
    </location>
</feature>